<dbReference type="Gene3D" id="3.40.710.10">
    <property type="entry name" value="DD-peptidase/beta-lactamase superfamily"/>
    <property type="match status" value="1"/>
</dbReference>
<name>A0A7G1IRF8_MYCKA</name>
<dbReference type="GO" id="GO:0008955">
    <property type="term" value="F:peptidoglycan glycosyltransferase activity"/>
    <property type="evidence" value="ECO:0007669"/>
    <property type="project" value="TreeGrafter"/>
</dbReference>
<evidence type="ECO:0000313" key="4">
    <source>
        <dbReference type="EMBL" id="BCI92365.1"/>
    </source>
</evidence>
<dbReference type="SUPFAM" id="SSF56601">
    <property type="entry name" value="beta-lactamase/transpeptidase-like"/>
    <property type="match status" value="1"/>
</dbReference>
<keyword evidence="5" id="KW-1185">Reference proteome</keyword>
<proteinExistence type="predicted"/>
<evidence type="ECO:0000256" key="3">
    <source>
        <dbReference type="SAM" id="MobiDB-lite"/>
    </source>
</evidence>
<feature type="region of interest" description="Disordered" evidence="3">
    <location>
        <begin position="66"/>
        <end position="92"/>
    </location>
</feature>
<dbReference type="PANTHER" id="PTHR32282:SF34">
    <property type="entry name" value="PENICILLIN-BINDING PROTEIN 1A"/>
    <property type="match status" value="1"/>
</dbReference>
<dbReference type="Proteomes" id="UP000516380">
    <property type="component" value="Chromosome"/>
</dbReference>
<keyword evidence="1" id="KW-0328">Glycosyltransferase</keyword>
<reference evidence="4 5" key="1">
    <citation type="submission" date="2020-07" db="EMBL/GenBank/DDBJ databases">
        <title>Mycobacterium kansasii (former subtype) with zoonotic potential isolated from diseased indoor pet cat, Japan.</title>
        <authorList>
            <person name="Fukano H."/>
            <person name="Terazono T."/>
            <person name="Hoshino Y."/>
        </authorList>
    </citation>
    <scope>NUCLEOTIDE SEQUENCE [LARGE SCALE GENOMIC DNA]</scope>
    <source>
        <strain evidence="4 5">Kuro-I</strain>
    </source>
</reference>
<feature type="compositionally biased region" description="Pro residues" evidence="3">
    <location>
        <begin position="83"/>
        <end position="92"/>
    </location>
</feature>
<feature type="region of interest" description="Disordered" evidence="3">
    <location>
        <begin position="1"/>
        <end position="26"/>
    </location>
</feature>
<gene>
    <name evidence="4" type="ORF">NIIDMKKI_75710</name>
</gene>
<evidence type="ECO:0000256" key="2">
    <source>
        <dbReference type="ARBA" id="ARBA00022679"/>
    </source>
</evidence>
<evidence type="ECO:0000256" key="1">
    <source>
        <dbReference type="ARBA" id="ARBA00022676"/>
    </source>
</evidence>
<dbReference type="PANTHER" id="PTHR32282">
    <property type="entry name" value="BINDING PROTEIN TRANSPEPTIDASE, PUTATIVE-RELATED"/>
    <property type="match status" value="1"/>
</dbReference>
<dbReference type="AlphaFoldDB" id="A0A7G1IRF8"/>
<evidence type="ECO:0008006" key="6">
    <source>
        <dbReference type="Google" id="ProtNLM"/>
    </source>
</evidence>
<dbReference type="InterPro" id="IPR012338">
    <property type="entry name" value="Beta-lactam/transpept-like"/>
</dbReference>
<organism evidence="4 5">
    <name type="scientific">Mycobacterium kansasii</name>
    <dbReference type="NCBI Taxonomy" id="1768"/>
    <lineage>
        <taxon>Bacteria</taxon>
        <taxon>Bacillati</taxon>
        <taxon>Actinomycetota</taxon>
        <taxon>Actinomycetes</taxon>
        <taxon>Mycobacteriales</taxon>
        <taxon>Mycobacteriaceae</taxon>
        <taxon>Mycobacterium</taxon>
    </lineage>
</organism>
<evidence type="ECO:0000313" key="5">
    <source>
        <dbReference type="Proteomes" id="UP000516380"/>
    </source>
</evidence>
<accession>A0A7G1IRF8</accession>
<protein>
    <recommendedName>
        <fullName evidence="6">Penicillin binding transpeptidase domain protein</fullName>
    </recommendedName>
</protein>
<sequence>MADSFPGVPHTLSEDGKGGPPNNGIVLGQYQTRVIDMATAYATLAASGIYHRPHFVQKVVNAEGQVLSTPPPRTTPVSSASPKPWPTTSPRP</sequence>
<keyword evidence="2" id="KW-0808">Transferase</keyword>
<dbReference type="EMBL" id="AP023343">
    <property type="protein sequence ID" value="BCI92365.1"/>
    <property type="molecule type" value="Genomic_DNA"/>
</dbReference>
<dbReference type="GO" id="GO:0030288">
    <property type="term" value="C:outer membrane-bounded periplasmic space"/>
    <property type="evidence" value="ECO:0007669"/>
    <property type="project" value="TreeGrafter"/>
</dbReference>
<dbReference type="InterPro" id="IPR050396">
    <property type="entry name" value="Glycosyltr_51/Transpeptidase"/>
</dbReference>
<dbReference type="GO" id="GO:0009252">
    <property type="term" value="P:peptidoglycan biosynthetic process"/>
    <property type="evidence" value="ECO:0007669"/>
    <property type="project" value="TreeGrafter"/>
</dbReference>